<name>A0A2V2FJ51_9FIRM</name>
<proteinExistence type="predicted"/>
<dbReference type="GeneID" id="94442103"/>
<dbReference type="RefSeq" id="WP_022938988.1">
    <property type="nucleotide sequence ID" value="NZ_BAABZA010000003.1"/>
</dbReference>
<evidence type="ECO:0000313" key="2">
    <source>
        <dbReference type="EMBL" id="PXX77792.1"/>
    </source>
</evidence>
<comment type="caution">
    <text evidence="1">The sequence shown here is derived from an EMBL/GenBank/DDBJ whole genome shotgun (WGS) entry which is preliminary data.</text>
</comment>
<dbReference type="Proteomes" id="UP001276902">
    <property type="component" value="Unassembled WGS sequence"/>
</dbReference>
<reference evidence="2 3" key="1">
    <citation type="submission" date="2018-05" db="EMBL/GenBank/DDBJ databases">
        <title>Genomic Encyclopedia of Type Strains, Phase IV (KMG-IV): sequencing the most valuable type-strain genomes for metagenomic binning, comparative biology and taxonomic classification.</title>
        <authorList>
            <person name="Goeker M."/>
        </authorList>
    </citation>
    <scope>NUCLEOTIDE SEQUENCE [LARGE SCALE GENOMIC DNA]</scope>
    <source>
        <strain evidence="2 3">JC118</strain>
    </source>
</reference>
<dbReference type="Proteomes" id="UP000247612">
    <property type="component" value="Unassembled WGS sequence"/>
</dbReference>
<dbReference type="InterPro" id="IPR028979">
    <property type="entry name" value="Ser_kin/Pase_Hpr-like_N_sf"/>
</dbReference>
<dbReference type="STRING" id="1034346.GCA_000313565_02704"/>
<evidence type="ECO:0008006" key="5">
    <source>
        <dbReference type="Google" id="ProtNLM"/>
    </source>
</evidence>
<reference evidence="1" key="2">
    <citation type="submission" date="2022-03" db="EMBL/GenBank/DDBJ databases">
        <title>First case of bacteraemia caused by Dielma fastidiosa in a patient hospitalised with diverticulitis.</title>
        <authorList>
            <person name="Forman-Ankjaer B."/>
            <person name="Hvid-Jensen F."/>
            <person name="Kobel C.M."/>
            <person name="Greve T."/>
        </authorList>
    </citation>
    <scope>NUCLEOTIDE SEQUENCE</scope>
    <source>
        <strain evidence="1">AUH_DF_2021</strain>
    </source>
</reference>
<evidence type="ECO:0000313" key="1">
    <source>
        <dbReference type="EMBL" id="MDY5168654.1"/>
    </source>
</evidence>
<keyword evidence="3" id="KW-1185">Reference proteome</keyword>
<organism evidence="1 4">
    <name type="scientific">Dielma fastidiosa</name>
    <dbReference type="NCBI Taxonomy" id="1034346"/>
    <lineage>
        <taxon>Bacteria</taxon>
        <taxon>Bacillati</taxon>
        <taxon>Bacillota</taxon>
        <taxon>Erysipelotrichia</taxon>
        <taxon>Erysipelotrichales</taxon>
        <taxon>Erysipelotrichaceae</taxon>
        <taxon>Dielma</taxon>
    </lineage>
</organism>
<accession>A0A2V2FJ51</accession>
<dbReference type="OrthoDB" id="9800390at2"/>
<dbReference type="EMBL" id="QJKH01000009">
    <property type="protein sequence ID" value="PXX77792.1"/>
    <property type="molecule type" value="Genomic_DNA"/>
</dbReference>
<dbReference type="SUPFAM" id="SSF75138">
    <property type="entry name" value="HprK N-terminal domain-like"/>
    <property type="match status" value="1"/>
</dbReference>
<sequence>MKLKQLLQLIDGTALTPYDENQEFNYVFASDLMSDVLALVQKDSDQTVLVTGLCNAQSLRTADMLDIGTVLYVRDKHVSDEDLQLAESMGLTLLATRCTMYETCGLLYGHGLKPVEKA</sequence>
<evidence type="ECO:0000313" key="4">
    <source>
        <dbReference type="Proteomes" id="UP001276902"/>
    </source>
</evidence>
<dbReference type="EMBL" id="JALDAW010000016">
    <property type="protein sequence ID" value="MDY5168654.1"/>
    <property type="molecule type" value="Genomic_DNA"/>
</dbReference>
<protein>
    <recommendedName>
        <fullName evidence="5">DRTGG domain-containing protein</fullName>
    </recommendedName>
</protein>
<evidence type="ECO:0000313" key="3">
    <source>
        <dbReference type="Proteomes" id="UP000247612"/>
    </source>
</evidence>
<dbReference type="AlphaFoldDB" id="A0A2V2FJ51"/>
<gene>
    <name evidence="2" type="ORF">DES51_10944</name>
    <name evidence="1" type="ORF">MQE39_11060</name>
</gene>